<gene>
    <name evidence="1" type="ORF">J2S64_000223</name>
</gene>
<protein>
    <submittedName>
        <fullName evidence="1">Uncharacterized protein</fullName>
    </submittedName>
</protein>
<comment type="caution">
    <text evidence="1">The sequence shown here is derived from an EMBL/GenBank/DDBJ whole genome shotgun (WGS) entry which is preliminary data.</text>
</comment>
<dbReference type="Proteomes" id="UP001183817">
    <property type="component" value="Unassembled WGS sequence"/>
</dbReference>
<keyword evidence="2" id="KW-1185">Reference proteome</keyword>
<accession>A0ABU2BD06</accession>
<name>A0ABU2BD06_9MICC</name>
<evidence type="ECO:0000313" key="1">
    <source>
        <dbReference type="EMBL" id="MDR7356532.1"/>
    </source>
</evidence>
<evidence type="ECO:0000313" key="2">
    <source>
        <dbReference type="Proteomes" id="UP001183817"/>
    </source>
</evidence>
<reference evidence="1 2" key="1">
    <citation type="submission" date="2023-07" db="EMBL/GenBank/DDBJ databases">
        <title>Sequencing the genomes of 1000 actinobacteria strains.</title>
        <authorList>
            <person name="Klenk H.-P."/>
        </authorList>
    </citation>
    <scope>NUCLEOTIDE SEQUENCE [LARGE SCALE GENOMIC DNA]</scope>
    <source>
        <strain evidence="1 2">DSM 20167</strain>
    </source>
</reference>
<sequence length="37" mass="4274">MTTANLCATVGWDYRRLGDLPGVGRANRYWIASYRRI</sequence>
<organism evidence="1 2">
    <name type="scientific">Paeniglutamicibacter sulfureus</name>
    <dbReference type="NCBI Taxonomy" id="43666"/>
    <lineage>
        <taxon>Bacteria</taxon>
        <taxon>Bacillati</taxon>
        <taxon>Actinomycetota</taxon>
        <taxon>Actinomycetes</taxon>
        <taxon>Micrococcales</taxon>
        <taxon>Micrococcaceae</taxon>
        <taxon>Paeniglutamicibacter</taxon>
    </lineage>
</organism>
<dbReference type="EMBL" id="JAVDYI010000001">
    <property type="protein sequence ID" value="MDR7356532.1"/>
    <property type="molecule type" value="Genomic_DNA"/>
</dbReference>
<proteinExistence type="predicted"/>